<comment type="caution">
    <text evidence="2">The sequence shown here is derived from an EMBL/GenBank/DDBJ whole genome shotgun (WGS) entry which is preliminary data.</text>
</comment>
<reference evidence="2 3" key="1">
    <citation type="submission" date="2019-12" db="EMBL/GenBank/DDBJ databases">
        <title>Novel species isolated from a subtropical stream in China.</title>
        <authorList>
            <person name="Lu H."/>
        </authorList>
    </citation>
    <scope>NUCLEOTIDE SEQUENCE [LARGE SCALE GENOMIC DNA]</scope>
    <source>
        <strain evidence="2 3">FT94W</strain>
    </source>
</reference>
<accession>A0ABW9V3A4</accession>
<protein>
    <recommendedName>
        <fullName evidence="4">DNA breaking-rejoining protein</fullName>
    </recommendedName>
</protein>
<organism evidence="2 3">
    <name type="scientific">Duganella lactea</name>
    <dbReference type="NCBI Taxonomy" id="2692173"/>
    <lineage>
        <taxon>Bacteria</taxon>
        <taxon>Pseudomonadati</taxon>
        <taxon>Pseudomonadota</taxon>
        <taxon>Betaproteobacteria</taxon>
        <taxon>Burkholderiales</taxon>
        <taxon>Oxalobacteraceae</taxon>
        <taxon>Telluria group</taxon>
        <taxon>Duganella</taxon>
    </lineage>
</organism>
<keyword evidence="1" id="KW-0732">Signal</keyword>
<keyword evidence="3" id="KW-1185">Reference proteome</keyword>
<dbReference type="RefSeq" id="WP_160988715.1">
    <property type="nucleotide sequence ID" value="NZ_WWCO01000002.1"/>
</dbReference>
<dbReference type="Proteomes" id="UP000449678">
    <property type="component" value="Unassembled WGS sequence"/>
</dbReference>
<evidence type="ECO:0008006" key="4">
    <source>
        <dbReference type="Google" id="ProtNLM"/>
    </source>
</evidence>
<feature type="signal peptide" evidence="1">
    <location>
        <begin position="1"/>
        <end position="23"/>
    </location>
</feature>
<gene>
    <name evidence="2" type="ORF">GTP38_03005</name>
</gene>
<evidence type="ECO:0000256" key="1">
    <source>
        <dbReference type="SAM" id="SignalP"/>
    </source>
</evidence>
<dbReference type="EMBL" id="WWCO01000002">
    <property type="protein sequence ID" value="MYM33309.1"/>
    <property type="molecule type" value="Genomic_DNA"/>
</dbReference>
<dbReference type="Gene3D" id="2.60.120.380">
    <property type="match status" value="1"/>
</dbReference>
<proteinExistence type="predicted"/>
<feature type="chain" id="PRO_5045774586" description="DNA breaking-rejoining protein" evidence="1">
    <location>
        <begin position="24"/>
        <end position="137"/>
    </location>
</feature>
<evidence type="ECO:0000313" key="2">
    <source>
        <dbReference type="EMBL" id="MYM33309.1"/>
    </source>
</evidence>
<evidence type="ECO:0000313" key="3">
    <source>
        <dbReference type="Proteomes" id="UP000449678"/>
    </source>
</evidence>
<sequence length="137" mass="15001">MKIPLLLATLCSALVLTSAPAQAAGQLARHMTELSGTPQTKTMRGKLRGHETAEYSIRLRAGQSLAVTLKTNLRANYFNITGPGDGEALFVGSRDGNRYRAKVARDGDYKISVYLMESAARRAQRASYSLKIDIRDK</sequence>
<name>A0ABW9V3A4_9BURK</name>